<evidence type="ECO:0000313" key="2">
    <source>
        <dbReference type="Proteomes" id="UP000821845"/>
    </source>
</evidence>
<protein>
    <submittedName>
        <fullName evidence="1">Uncharacterized protein</fullName>
    </submittedName>
</protein>
<reference evidence="1" key="1">
    <citation type="submission" date="2020-05" db="EMBL/GenBank/DDBJ databases">
        <title>Large-scale comparative analyses of tick genomes elucidate their genetic diversity and vector capacities.</title>
        <authorList>
            <person name="Jia N."/>
            <person name="Wang J."/>
            <person name="Shi W."/>
            <person name="Du L."/>
            <person name="Sun Y."/>
            <person name="Zhan W."/>
            <person name="Jiang J."/>
            <person name="Wang Q."/>
            <person name="Zhang B."/>
            <person name="Ji P."/>
            <person name="Sakyi L.B."/>
            <person name="Cui X."/>
            <person name="Yuan T."/>
            <person name="Jiang B."/>
            <person name="Yang W."/>
            <person name="Lam T.T.-Y."/>
            <person name="Chang Q."/>
            <person name="Ding S."/>
            <person name="Wang X."/>
            <person name="Zhu J."/>
            <person name="Ruan X."/>
            <person name="Zhao L."/>
            <person name="Wei J."/>
            <person name="Que T."/>
            <person name="Du C."/>
            <person name="Cheng J."/>
            <person name="Dai P."/>
            <person name="Han X."/>
            <person name="Huang E."/>
            <person name="Gao Y."/>
            <person name="Liu J."/>
            <person name="Shao H."/>
            <person name="Ye R."/>
            <person name="Li L."/>
            <person name="Wei W."/>
            <person name="Wang X."/>
            <person name="Wang C."/>
            <person name="Yang T."/>
            <person name="Huo Q."/>
            <person name="Li W."/>
            <person name="Guo W."/>
            <person name="Chen H."/>
            <person name="Zhou L."/>
            <person name="Ni X."/>
            <person name="Tian J."/>
            <person name="Zhou Y."/>
            <person name="Sheng Y."/>
            <person name="Liu T."/>
            <person name="Pan Y."/>
            <person name="Xia L."/>
            <person name="Li J."/>
            <person name="Zhao F."/>
            <person name="Cao W."/>
        </authorList>
    </citation>
    <scope>NUCLEOTIDE SEQUENCE</scope>
    <source>
        <strain evidence="1">Hyas-2018</strain>
    </source>
</reference>
<gene>
    <name evidence="1" type="ORF">HPB50_021595</name>
</gene>
<evidence type="ECO:0000313" key="1">
    <source>
        <dbReference type="EMBL" id="KAH6947824.1"/>
    </source>
</evidence>
<sequence>MVNAAPWSKCQRGCRTARHALARSATVSIHLWRQRRSRAPWGSATPNTSEKRASAHGNSRVCFLSYVILGESLGFVQPIDIGQIYAVQQDSSRRDLDAVSALNSSDTPPVDLFDSSIANGLSPFERSQLLHLPYHFHDSVDVAQPVHLLPTFGKSTHHPELPTYHHHSH</sequence>
<keyword evidence="2" id="KW-1185">Reference proteome</keyword>
<proteinExistence type="predicted"/>
<name>A0ACB7TP75_HYAAI</name>
<organism evidence="1 2">
    <name type="scientific">Hyalomma asiaticum</name>
    <name type="common">Tick</name>
    <dbReference type="NCBI Taxonomy" id="266040"/>
    <lineage>
        <taxon>Eukaryota</taxon>
        <taxon>Metazoa</taxon>
        <taxon>Ecdysozoa</taxon>
        <taxon>Arthropoda</taxon>
        <taxon>Chelicerata</taxon>
        <taxon>Arachnida</taxon>
        <taxon>Acari</taxon>
        <taxon>Parasitiformes</taxon>
        <taxon>Ixodida</taxon>
        <taxon>Ixodoidea</taxon>
        <taxon>Ixodidae</taxon>
        <taxon>Hyalomminae</taxon>
        <taxon>Hyalomma</taxon>
    </lineage>
</organism>
<dbReference type="Proteomes" id="UP000821845">
    <property type="component" value="Chromosome 1"/>
</dbReference>
<comment type="caution">
    <text evidence="1">The sequence shown here is derived from an EMBL/GenBank/DDBJ whole genome shotgun (WGS) entry which is preliminary data.</text>
</comment>
<accession>A0ACB7TP75</accession>
<dbReference type="EMBL" id="CM023481">
    <property type="protein sequence ID" value="KAH6947824.1"/>
    <property type="molecule type" value="Genomic_DNA"/>
</dbReference>